<dbReference type="GO" id="GO:0004300">
    <property type="term" value="F:enoyl-CoA hydratase activity"/>
    <property type="evidence" value="ECO:0007669"/>
    <property type="project" value="TreeGrafter"/>
</dbReference>
<organism evidence="3 5">
    <name type="scientific">Klebsiella pneumoniae</name>
    <dbReference type="NCBI Taxonomy" id="573"/>
    <lineage>
        <taxon>Bacteria</taxon>
        <taxon>Pseudomonadati</taxon>
        <taxon>Pseudomonadota</taxon>
        <taxon>Gammaproteobacteria</taxon>
        <taxon>Enterobacterales</taxon>
        <taxon>Enterobacteriaceae</taxon>
        <taxon>Klebsiella/Raoultella group</taxon>
        <taxon>Klebsiella</taxon>
        <taxon>Klebsiella pneumoniae complex</taxon>
    </lineage>
</organism>
<dbReference type="AlphaFoldDB" id="A0A2X1QQ88"/>
<sequence>MMMLNEAARCFDEQIIRSARDGDIGAVFGIGFPPFLGGPFRYMDTIGAGEVAAILQRLAAQFGPRFTPCDTLLRMAEQGTTFWPADERLT</sequence>
<evidence type="ECO:0000259" key="2">
    <source>
        <dbReference type="Pfam" id="PF00725"/>
    </source>
</evidence>
<gene>
    <name evidence="3" type="primary">fadJ_1</name>
    <name evidence="4" type="ORF">NCTC13443_05408</name>
    <name evidence="3" type="ORF">NCTC9601_01039</name>
</gene>
<evidence type="ECO:0000313" key="6">
    <source>
        <dbReference type="Proteomes" id="UP000255518"/>
    </source>
</evidence>
<dbReference type="PANTHER" id="PTHR43612">
    <property type="entry name" value="TRIFUNCTIONAL ENZYME SUBUNIT ALPHA"/>
    <property type="match status" value="1"/>
</dbReference>
<dbReference type="Gene3D" id="1.10.1040.10">
    <property type="entry name" value="N-(1-d-carboxylethyl)-l-norvaline Dehydrogenase, domain 2"/>
    <property type="match status" value="1"/>
</dbReference>
<dbReference type="InterPro" id="IPR008927">
    <property type="entry name" value="6-PGluconate_DH-like_C_sf"/>
</dbReference>
<dbReference type="InterPro" id="IPR006108">
    <property type="entry name" value="3HC_DH_C"/>
</dbReference>
<dbReference type="SUPFAM" id="SSF48179">
    <property type="entry name" value="6-phosphogluconate dehydrogenase C-terminal domain-like"/>
    <property type="match status" value="1"/>
</dbReference>
<evidence type="ECO:0000256" key="1">
    <source>
        <dbReference type="ARBA" id="ARBA00023002"/>
    </source>
</evidence>
<dbReference type="GO" id="GO:0006635">
    <property type="term" value="P:fatty acid beta-oxidation"/>
    <property type="evidence" value="ECO:0007669"/>
    <property type="project" value="TreeGrafter"/>
</dbReference>
<dbReference type="Proteomes" id="UP000251123">
    <property type="component" value="Unassembled WGS sequence"/>
</dbReference>
<keyword evidence="1" id="KW-0560">Oxidoreductase</keyword>
<accession>A0A2X1QQ88</accession>
<evidence type="ECO:0000313" key="4">
    <source>
        <dbReference type="EMBL" id="STT05473.1"/>
    </source>
</evidence>
<dbReference type="GO" id="GO:0016509">
    <property type="term" value="F:long-chain (3S)-3-hydroxyacyl-CoA dehydrogenase (NAD+) activity"/>
    <property type="evidence" value="ECO:0007669"/>
    <property type="project" value="TreeGrafter"/>
</dbReference>
<feature type="domain" description="3-hydroxyacyl-CoA dehydrogenase C-terminal" evidence="2">
    <location>
        <begin position="2"/>
        <end position="79"/>
    </location>
</feature>
<reference evidence="5 6" key="1">
    <citation type="submission" date="2018-06" db="EMBL/GenBank/DDBJ databases">
        <authorList>
            <consortium name="Pathogen Informatics"/>
            <person name="Doyle S."/>
        </authorList>
    </citation>
    <scope>NUCLEOTIDE SEQUENCE [LARGE SCALE GENOMIC DNA]</scope>
    <source>
        <strain evidence="4 6">NCTC13443</strain>
        <strain evidence="3 5">NCTC9601</strain>
    </source>
</reference>
<proteinExistence type="predicted"/>
<evidence type="ECO:0000313" key="5">
    <source>
        <dbReference type="Proteomes" id="UP000251123"/>
    </source>
</evidence>
<dbReference type="Pfam" id="PF00725">
    <property type="entry name" value="3HCDH"/>
    <property type="match status" value="1"/>
</dbReference>
<dbReference type="EMBL" id="UASN01000012">
    <property type="protein sequence ID" value="SPX53907.1"/>
    <property type="molecule type" value="Genomic_DNA"/>
</dbReference>
<dbReference type="InterPro" id="IPR013328">
    <property type="entry name" value="6PGD_dom2"/>
</dbReference>
<dbReference type="RefSeq" id="WP_263406071.1">
    <property type="nucleotide sequence ID" value="NZ_VWXO01000018.1"/>
</dbReference>
<dbReference type="PANTHER" id="PTHR43612:SF3">
    <property type="entry name" value="TRIFUNCTIONAL ENZYME SUBUNIT ALPHA, MITOCHONDRIAL"/>
    <property type="match status" value="1"/>
</dbReference>
<protein>
    <submittedName>
        <fullName evidence="3">Enoyl-CoA hydratase</fullName>
    </submittedName>
</protein>
<name>A0A2X1QQ88_KLEPN</name>
<dbReference type="EMBL" id="UGKT01000001">
    <property type="protein sequence ID" value="STT05473.1"/>
    <property type="molecule type" value="Genomic_DNA"/>
</dbReference>
<dbReference type="InterPro" id="IPR050136">
    <property type="entry name" value="FA_oxidation_alpha_subunit"/>
</dbReference>
<evidence type="ECO:0000313" key="3">
    <source>
        <dbReference type="EMBL" id="SPX53907.1"/>
    </source>
</evidence>
<dbReference type="Proteomes" id="UP000255518">
    <property type="component" value="Unassembled WGS sequence"/>
</dbReference>